<dbReference type="STRING" id="1028.SAMN05661096_02784"/>
<feature type="signal peptide" evidence="1">
    <location>
        <begin position="1"/>
        <end position="19"/>
    </location>
</feature>
<reference evidence="3" key="1">
    <citation type="submission" date="2017-04" db="EMBL/GenBank/DDBJ databases">
        <authorList>
            <person name="Varghese N."/>
            <person name="Submissions S."/>
        </authorList>
    </citation>
    <scope>NUCLEOTIDE SEQUENCE [LARGE SCALE GENOMIC DNA]</scope>
    <source>
        <strain evidence="3">DSM 4125</strain>
    </source>
</reference>
<dbReference type="AlphaFoldDB" id="A0A1X7KHY1"/>
<dbReference type="RefSeq" id="WP_085517942.1">
    <property type="nucleotide sequence ID" value="NZ_FXAW01000005.1"/>
</dbReference>
<accession>A0A1X7KHY1</accession>
<dbReference type="Proteomes" id="UP000193804">
    <property type="component" value="Unassembled WGS sequence"/>
</dbReference>
<sequence length="236" mass="27660">MNKALLIISMGCISFVCFAQENHSTKDSIVNDYKPLLLSYISLSSNFESYNSFDLGLMSSLGARTAIGGELGYIYNLQGLNQRIEDNWYTDVYGIKAYFYYRYFFQIDENYPYHSKTFIDIEPQFYWTSFKAERIAGYACNDQFGDCEYYRFYDSRVNRIVPGLNIKFGKVYDYDPFYITLFLGLGYRYIQEYSEMNEKSVLPEKIFDRKGDLSDLQTGGVIKLRLGLQLAYNLWK</sequence>
<dbReference type="OrthoDB" id="9832749at2"/>
<evidence type="ECO:0000256" key="1">
    <source>
        <dbReference type="SAM" id="SignalP"/>
    </source>
</evidence>
<keyword evidence="1" id="KW-0732">Signal</keyword>
<name>A0A1X7KHY1_9BACT</name>
<proteinExistence type="predicted"/>
<gene>
    <name evidence="2" type="ORF">SAMN05661096_02784</name>
</gene>
<organism evidence="2 3">
    <name type="scientific">Marivirga sericea</name>
    <dbReference type="NCBI Taxonomy" id="1028"/>
    <lineage>
        <taxon>Bacteria</taxon>
        <taxon>Pseudomonadati</taxon>
        <taxon>Bacteroidota</taxon>
        <taxon>Cytophagia</taxon>
        <taxon>Cytophagales</taxon>
        <taxon>Marivirgaceae</taxon>
        <taxon>Marivirga</taxon>
    </lineage>
</organism>
<protein>
    <recommendedName>
        <fullName evidence="4">Outer membrane protein beta-barrel domain-containing protein</fullName>
    </recommendedName>
</protein>
<evidence type="ECO:0000313" key="3">
    <source>
        <dbReference type="Proteomes" id="UP000193804"/>
    </source>
</evidence>
<feature type="chain" id="PRO_5012100974" description="Outer membrane protein beta-barrel domain-containing protein" evidence="1">
    <location>
        <begin position="20"/>
        <end position="236"/>
    </location>
</feature>
<evidence type="ECO:0008006" key="4">
    <source>
        <dbReference type="Google" id="ProtNLM"/>
    </source>
</evidence>
<keyword evidence="3" id="KW-1185">Reference proteome</keyword>
<dbReference type="EMBL" id="FXAW01000005">
    <property type="protein sequence ID" value="SMG40637.1"/>
    <property type="molecule type" value="Genomic_DNA"/>
</dbReference>
<evidence type="ECO:0000313" key="2">
    <source>
        <dbReference type="EMBL" id="SMG40637.1"/>
    </source>
</evidence>